<dbReference type="Pfam" id="PF09995">
    <property type="entry name" value="MPAB_Lcp_cat"/>
    <property type="match status" value="1"/>
</dbReference>
<dbReference type="InterPro" id="IPR018713">
    <property type="entry name" value="MPAB/Lcp_cat_dom"/>
</dbReference>
<dbReference type="OrthoDB" id="108890at2"/>
<protein>
    <recommendedName>
        <fullName evidence="1">ER-bound oxygenase mpaB/mpaB'/Rubber oxygenase catalytic domain-containing protein</fullName>
    </recommendedName>
</protein>
<dbReference type="Proteomes" id="UP000235116">
    <property type="component" value="Chromosome"/>
</dbReference>
<reference evidence="3" key="1">
    <citation type="submission" date="2017-08" db="EMBL/GenBank/DDBJ databases">
        <title>Direct submision.</title>
        <authorList>
            <person name="Kim S.-J."/>
            <person name="Rhee S.-K."/>
        </authorList>
    </citation>
    <scope>NUCLEOTIDE SEQUENCE [LARGE SCALE GENOMIC DNA]</scope>
    <source>
        <strain evidence="3">GI5</strain>
    </source>
</reference>
<dbReference type="AlphaFoldDB" id="A0A2K9LHA3"/>
<proteinExistence type="predicted"/>
<dbReference type="KEGG" id="kak:Kalk_04635"/>
<feature type="domain" description="ER-bound oxygenase mpaB/mpaB'/Rubber oxygenase catalytic" evidence="1">
    <location>
        <begin position="38"/>
        <end position="270"/>
    </location>
</feature>
<evidence type="ECO:0000259" key="1">
    <source>
        <dbReference type="Pfam" id="PF09995"/>
    </source>
</evidence>
<gene>
    <name evidence="2" type="ORF">Kalk_04635</name>
</gene>
<keyword evidence="3" id="KW-1185">Reference proteome</keyword>
<dbReference type="PANTHER" id="PTHR36151">
    <property type="entry name" value="BLR2777 PROTEIN"/>
    <property type="match status" value="1"/>
</dbReference>
<evidence type="ECO:0000313" key="2">
    <source>
        <dbReference type="EMBL" id="AUM11748.1"/>
    </source>
</evidence>
<dbReference type="PANTHER" id="PTHR36151:SF3">
    <property type="entry name" value="ER-BOUND OXYGENASE MPAB_MPAB'_RUBBER OXYGENASE CATALYTIC DOMAIN-CONTAINING PROTEIN"/>
    <property type="match status" value="1"/>
</dbReference>
<organism evidence="2 3">
    <name type="scientific">Ketobacter alkanivorans</name>
    <dbReference type="NCBI Taxonomy" id="1917421"/>
    <lineage>
        <taxon>Bacteria</taxon>
        <taxon>Pseudomonadati</taxon>
        <taxon>Pseudomonadota</taxon>
        <taxon>Gammaproteobacteria</taxon>
        <taxon>Pseudomonadales</taxon>
        <taxon>Ketobacteraceae</taxon>
        <taxon>Ketobacter</taxon>
    </lineage>
</organism>
<name>A0A2K9LHA3_9GAMM</name>
<evidence type="ECO:0000313" key="3">
    <source>
        <dbReference type="Proteomes" id="UP000235116"/>
    </source>
</evidence>
<dbReference type="RefSeq" id="WP_101893087.1">
    <property type="nucleotide sequence ID" value="NZ_CP022684.1"/>
</dbReference>
<dbReference type="EMBL" id="CP022684">
    <property type="protein sequence ID" value="AUM11748.1"/>
    <property type="molecule type" value="Genomic_DNA"/>
</dbReference>
<sequence>MASVQPVTRDQLIAQLEEMKGQVINPAAGIFGPDSMFWRVIRHSASFVGAGRAVLLQTAHPWVANGVKQHSRTLDDPLGRFRGTFTNVFAMVFGNLDQVVNSSLKVHDIHRKIVGKVEEASGAFADGSRYMANEVNAMIWVHATLWEGAVKMYEMFVGPLTAEEKERYYQESKMFAYLFGIPEQALPPNWNEFLEYNEQMWYSDQLSVQAAAQEIGGFLFTFSPILKPVLNRYEIITSLLLPEPIREQYGMTPDTPRSRQLFERNIRLIKRVYPHLPNHLKYLPPYIEAQRRLKGKHTPGLVTGTLNKLILGQSALVSA</sequence>
<dbReference type="GO" id="GO:0016491">
    <property type="term" value="F:oxidoreductase activity"/>
    <property type="evidence" value="ECO:0007669"/>
    <property type="project" value="InterPro"/>
</dbReference>
<accession>A0A2K9LHA3</accession>